<dbReference type="Gene3D" id="1.10.10.10">
    <property type="entry name" value="Winged helix-like DNA-binding domain superfamily/Winged helix DNA-binding domain"/>
    <property type="match status" value="2"/>
</dbReference>
<reference evidence="5 7" key="2">
    <citation type="submission" date="2018-03" db="EMBL/GenBank/DDBJ databases">
        <title>Genomic Encyclopedia of Archaeal and Bacterial Type Strains, Phase II (KMG-II): from individual species to whole genera.</title>
        <authorList>
            <person name="Goeker M."/>
        </authorList>
    </citation>
    <scope>NUCLEOTIDE SEQUENCE [LARGE SCALE GENOMIC DNA]</scope>
    <source>
        <strain evidence="5 7">DSM 25227</strain>
    </source>
</reference>
<evidence type="ECO:0000259" key="4">
    <source>
        <dbReference type="SMART" id="SM00895"/>
    </source>
</evidence>
<keyword evidence="3" id="KW-0804">Transcription</keyword>
<evidence type="ECO:0000313" key="6">
    <source>
        <dbReference type="EMBL" id="SSA50374.1"/>
    </source>
</evidence>
<dbReference type="Pfam" id="PF07729">
    <property type="entry name" value="FCD"/>
    <property type="match status" value="1"/>
</dbReference>
<protein>
    <submittedName>
        <fullName evidence="5">DNA-binding GntR family transcriptional regulator</fullName>
    </submittedName>
    <submittedName>
        <fullName evidence="6">DNA-binding transcriptional regulator, GntR family</fullName>
    </submittedName>
</protein>
<dbReference type="InterPro" id="IPR036388">
    <property type="entry name" value="WH-like_DNA-bd_sf"/>
</dbReference>
<evidence type="ECO:0000256" key="3">
    <source>
        <dbReference type="ARBA" id="ARBA00023163"/>
    </source>
</evidence>
<dbReference type="RefSeq" id="WP_109565918.1">
    <property type="nucleotide sequence ID" value="NZ_QGDJ01000013.1"/>
</dbReference>
<keyword evidence="7" id="KW-1185">Reference proteome</keyword>
<dbReference type="Gene3D" id="1.20.120.530">
    <property type="entry name" value="GntR ligand-binding domain-like"/>
    <property type="match status" value="1"/>
</dbReference>
<dbReference type="InterPro" id="IPR008920">
    <property type="entry name" value="TF_FadR/GntR_C"/>
</dbReference>
<organism evidence="6 8">
    <name type="scientific">Jannaschia seohaensis</name>
    <dbReference type="NCBI Taxonomy" id="475081"/>
    <lineage>
        <taxon>Bacteria</taxon>
        <taxon>Pseudomonadati</taxon>
        <taxon>Pseudomonadota</taxon>
        <taxon>Alphaproteobacteria</taxon>
        <taxon>Rhodobacterales</taxon>
        <taxon>Roseobacteraceae</taxon>
        <taxon>Jannaschia</taxon>
    </lineage>
</organism>
<dbReference type="PANTHER" id="PTHR43537">
    <property type="entry name" value="TRANSCRIPTIONAL REGULATOR, GNTR FAMILY"/>
    <property type="match status" value="1"/>
</dbReference>
<feature type="domain" description="GntR C-terminal" evidence="4">
    <location>
        <begin position="152"/>
        <end position="280"/>
    </location>
</feature>
<keyword evidence="1" id="KW-0805">Transcription regulation</keyword>
<dbReference type="EMBL" id="UETC01000013">
    <property type="protein sequence ID" value="SSA50374.1"/>
    <property type="molecule type" value="Genomic_DNA"/>
</dbReference>
<dbReference type="Proteomes" id="UP000245839">
    <property type="component" value="Unassembled WGS sequence"/>
</dbReference>
<dbReference type="AlphaFoldDB" id="A0A2Y9B1J8"/>
<reference evidence="6 8" key="1">
    <citation type="submission" date="2016-10" db="EMBL/GenBank/DDBJ databases">
        <authorList>
            <person name="Cai Z."/>
        </authorList>
    </citation>
    <scope>NUCLEOTIDE SEQUENCE [LARGE SCALE GENOMIC DNA]</scope>
    <source>
        <strain evidence="6 8">DSM 25227</strain>
    </source>
</reference>
<evidence type="ECO:0000313" key="5">
    <source>
        <dbReference type="EMBL" id="PWJ13861.1"/>
    </source>
</evidence>
<evidence type="ECO:0000256" key="2">
    <source>
        <dbReference type="ARBA" id="ARBA00023125"/>
    </source>
</evidence>
<keyword evidence="2 6" id="KW-0238">DNA-binding</keyword>
<dbReference type="EMBL" id="QGDJ01000013">
    <property type="protein sequence ID" value="PWJ13861.1"/>
    <property type="molecule type" value="Genomic_DNA"/>
</dbReference>
<dbReference type="InterPro" id="IPR036390">
    <property type="entry name" value="WH_DNA-bd_sf"/>
</dbReference>
<name>A0A2Y9B1J8_9RHOB</name>
<evidence type="ECO:0000313" key="7">
    <source>
        <dbReference type="Proteomes" id="UP000245839"/>
    </source>
</evidence>
<dbReference type="SUPFAM" id="SSF48008">
    <property type="entry name" value="GntR ligand-binding domain-like"/>
    <property type="match status" value="1"/>
</dbReference>
<dbReference type="GO" id="GO:0003677">
    <property type="term" value="F:DNA binding"/>
    <property type="evidence" value="ECO:0007669"/>
    <property type="project" value="UniProtKB-KW"/>
</dbReference>
<dbReference type="Proteomes" id="UP000251571">
    <property type="component" value="Unassembled WGS sequence"/>
</dbReference>
<dbReference type="OrthoDB" id="9799812at2"/>
<evidence type="ECO:0000256" key="1">
    <source>
        <dbReference type="ARBA" id="ARBA00023015"/>
    </source>
</evidence>
<gene>
    <name evidence="5" type="ORF">BCF38_11392</name>
    <name evidence="6" type="ORF">SAMN05421539_11392</name>
</gene>
<dbReference type="PANTHER" id="PTHR43537:SF51">
    <property type="entry name" value="HTH-TYPE TRANSCRIPTIONAL REGULATOR LGOR-RELATED"/>
    <property type="match status" value="1"/>
</dbReference>
<accession>A0A2Y9B1J8</accession>
<dbReference type="SUPFAM" id="SSF46785">
    <property type="entry name" value="Winged helix' DNA-binding domain"/>
    <property type="match status" value="2"/>
</dbReference>
<dbReference type="SMART" id="SM00895">
    <property type="entry name" value="FCD"/>
    <property type="match status" value="1"/>
</dbReference>
<sequence length="297" mass="34205">MARSQRTFRLKYNEALDFLAAGGRVESISGFARKLAVSRTTARSLIQQLRKRGLLDSDQGPLQRPVHQSDYYPRSQVLETTEILRSAFMNWIIREQLRPGHYVDEAQIATQLQIPMSNVREFLIGLSKFGFFRKHRGREWRVEPITRDFIGQMLNLRRMLEVNSVAPLVGLPHSDPFWPTLQSIRTRHVELLQTVGGETLPFVELDNRFHSLLNSASENRIMQVLQEAVFFIFHFHYRWGSSEEKARNEQAMVEHLQIIDALIERDSDRATSALIAHLSTAQNTLVASLENPSGDIR</sequence>
<proteinExistence type="predicted"/>
<evidence type="ECO:0000313" key="8">
    <source>
        <dbReference type="Proteomes" id="UP000251571"/>
    </source>
</evidence>
<dbReference type="InterPro" id="IPR011711">
    <property type="entry name" value="GntR_C"/>
</dbReference>